<dbReference type="EMBL" id="MN738950">
    <property type="protein sequence ID" value="QHT32835.1"/>
    <property type="molecule type" value="Genomic_DNA"/>
</dbReference>
<accession>A0A6C0F083</accession>
<sequence length="93" mass="10819">MAGRSRVMRNIQSYVNHSDSNSGLGPLKAGTGNRVGITNYLWYNIQTQSNKGPLDFVNTNDYYQTLQWQRYGNLRPSFRPSPRLSKYKYYSPY</sequence>
<organism evidence="1">
    <name type="scientific">viral metagenome</name>
    <dbReference type="NCBI Taxonomy" id="1070528"/>
    <lineage>
        <taxon>unclassified sequences</taxon>
        <taxon>metagenomes</taxon>
        <taxon>organismal metagenomes</taxon>
    </lineage>
</organism>
<dbReference type="AlphaFoldDB" id="A0A6C0F083"/>
<reference evidence="1" key="1">
    <citation type="journal article" date="2020" name="Nature">
        <title>Giant virus diversity and host interactions through global metagenomics.</title>
        <authorList>
            <person name="Schulz F."/>
            <person name="Roux S."/>
            <person name="Paez-Espino D."/>
            <person name="Jungbluth S."/>
            <person name="Walsh D.A."/>
            <person name="Denef V.J."/>
            <person name="McMahon K.D."/>
            <person name="Konstantinidis K.T."/>
            <person name="Eloe-Fadrosh E.A."/>
            <person name="Kyrpides N.C."/>
            <person name="Woyke T."/>
        </authorList>
    </citation>
    <scope>NUCLEOTIDE SEQUENCE</scope>
    <source>
        <strain evidence="1">GVMAG-M-3300009161-30</strain>
    </source>
</reference>
<evidence type="ECO:0000313" key="1">
    <source>
        <dbReference type="EMBL" id="QHT32835.1"/>
    </source>
</evidence>
<proteinExistence type="predicted"/>
<name>A0A6C0F083_9ZZZZ</name>
<protein>
    <submittedName>
        <fullName evidence="1">Uncharacterized protein</fullName>
    </submittedName>
</protein>